<reference evidence="1 2" key="1">
    <citation type="submission" date="2019-04" db="EMBL/GenBank/DDBJ databases">
        <title>Pedobacter sp. RP-3-15 sp. nov., isolated from Arctic soil.</title>
        <authorList>
            <person name="Dahal R.H."/>
            <person name="Kim D.-U."/>
        </authorList>
    </citation>
    <scope>NUCLEOTIDE SEQUENCE [LARGE SCALE GENOMIC DNA]</scope>
    <source>
        <strain evidence="1 2">RP-3-15</strain>
    </source>
</reference>
<dbReference type="AlphaFoldDB" id="A0A4U1CDL7"/>
<gene>
    <name evidence="1" type="ORF">FA047_19750</name>
</gene>
<dbReference type="EMBL" id="SWBQ01000008">
    <property type="protein sequence ID" value="TKC02903.1"/>
    <property type="molecule type" value="Genomic_DNA"/>
</dbReference>
<sequence>MRVCGGQLHFPESIDTVLEADNFLRFNWSTEEGDNGHDQDQVFMLAYSPGEDKGDSGKHVCQPTGAFRKDGTDGLQLKPKRNEVEYHIYIGFIALDRSCQADSVYLGKVTVLAK</sequence>
<accession>A0A4U1CDL7</accession>
<evidence type="ECO:0000313" key="1">
    <source>
        <dbReference type="EMBL" id="TKC02903.1"/>
    </source>
</evidence>
<name>A0A4U1CDL7_9SPHI</name>
<evidence type="ECO:0000313" key="2">
    <source>
        <dbReference type="Proteomes" id="UP000307244"/>
    </source>
</evidence>
<organism evidence="1 2">
    <name type="scientific">Pedobacter frigoris</name>
    <dbReference type="NCBI Taxonomy" id="2571272"/>
    <lineage>
        <taxon>Bacteria</taxon>
        <taxon>Pseudomonadati</taxon>
        <taxon>Bacteroidota</taxon>
        <taxon>Sphingobacteriia</taxon>
        <taxon>Sphingobacteriales</taxon>
        <taxon>Sphingobacteriaceae</taxon>
        <taxon>Pedobacter</taxon>
    </lineage>
</organism>
<keyword evidence="2" id="KW-1185">Reference proteome</keyword>
<dbReference type="Proteomes" id="UP000307244">
    <property type="component" value="Unassembled WGS sequence"/>
</dbReference>
<proteinExistence type="predicted"/>
<dbReference type="OrthoDB" id="821958at2"/>
<protein>
    <submittedName>
        <fullName evidence="1">Uncharacterized protein</fullName>
    </submittedName>
</protein>
<comment type="caution">
    <text evidence="1">The sequence shown here is derived from an EMBL/GenBank/DDBJ whole genome shotgun (WGS) entry which is preliminary data.</text>
</comment>